<dbReference type="PANTHER" id="PTHR35201">
    <property type="entry name" value="TERPENE SYNTHASE"/>
    <property type="match status" value="1"/>
</dbReference>
<keyword evidence="3 6" id="KW-0479">Metal-binding</keyword>
<dbReference type="GO" id="GO:0008299">
    <property type="term" value="P:isoprenoid biosynthetic process"/>
    <property type="evidence" value="ECO:0007669"/>
    <property type="project" value="UniProtKB-ARBA"/>
</dbReference>
<name>A0AA39MJP7_9AGAR</name>
<evidence type="ECO:0000256" key="5">
    <source>
        <dbReference type="ARBA" id="ARBA00023239"/>
    </source>
</evidence>
<protein>
    <recommendedName>
        <fullName evidence="6">Terpene synthase</fullName>
        <ecNumber evidence="6">4.2.3.-</ecNumber>
    </recommendedName>
</protein>
<evidence type="ECO:0000256" key="6">
    <source>
        <dbReference type="RuleBase" id="RU366034"/>
    </source>
</evidence>
<dbReference type="Pfam" id="PF19086">
    <property type="entry name" value="Terpene_syn_C_2"/>
    <property type="match status" value="1"/>
</dbReference>
<evidence type="ECO:0000313" key="8">
    <source>
        <dbReference type="EMBL" id="KAK0437386.1"/>
    </source>
</evidence>
<dbReference type="SUPFAM" id="SSF48576">
    <property type="entry name" value="Terpenoid synthases"/>
    <property type="match status" value="1"/>
</dbReference>
<feature type="signal peptide" evidence="7">
    <location>
        <begin position="1"/>
        <end position="16"/>
    </location>
</feature>
<evidence type="ECO:0000313" key="9">
    <source>
        <dbReference type="Proteomes" id="UP001175226"/>
    </source>
</evidence>
<evidence type="ECO:0000256" key="2">
    <source>
        <dbReference type="ARBA" id="ARBA00006333"/>
    </source>
</evidence>
<comment type="similarity">
    <text evidence="2 6">Belongs to the terpene synthase family.</text>
</comment>
<sequence>MYNVLWLLMSITRFIGFSRMPDSNKSNPFFEHLRIVCDLMNLFFAFDEYSDNAPPEVVRQYADIVMDAVRSPIKPRPSDEVVLGVIAQEYSYSCLFWALCVKSASSTSRKHFVESLGHYVDSVVQEAEDRHRGHIRNVEDYFDLRRLDVGVDPSFSMIGLEYDLPDEVFHHPTVVALQGLGRDMIILDNDLASYNKEQALQEHPHNIVVCVMNELQCDVHAAISWVENLHWSTRNKYLSGGPEIDPIAAHYLHGIANWVRAGECWNFERVLEWHVQRRMKYDVLGWSPSGNCTTELKARKRLGSNEAIFAETLDEVDE</sequence>
<evidence type="ECO:0000256" key="4">
    <source>
        <dbReference type="ARBA" id="ARBA00022842"/>
    </source>
</evidence>
<evidence type="ECO:0000256" key="3">
    <source>
        <dbReference type="ARBA" id="ARBA00022723"/>
    </source>
</evidence>
<evidence type="ECO:0000256" key="1">
    <source>
        <dbReference type="ARBA" id="ARBA00001946"/>
    </source>
</evidence>
<dbReference type="GO" id="GO:0046872">
    <property type="term" value="F:metal ion binding"/>
    <property type="evidence" value="ECO:0007669"/>
    <property type="project" value="UniProtKB-KW"/>
</dbReference>
<keyword evidence="7" id="KW-0732">Signal</keyword>
<proteinExistence type="inferred from homology"/>
<dbReference type="InterPro" id="IPR008949">
    <property type="entry name" value="Isoprenoid_synthase_dom_sf"/>
</dbReference>
<evidence type="ECO:0000256" key="7">
    <source>
        <dbReference type="SAM" id="SignalP"/>
    </source>
</evidence>
<comment type="cofactor">
    <cofactor evidence="1 6">
        <name>Mg(2+)</name>
        <dbReference type="ChEBI" id="CHEBI:18420"/>
    </cofactor>
</comment>
<dbReference type="EMBL" id="JAUEPT010000049">
    <property type="protein sequence ID" value="KAK0437386.1"/>
    <property type="molecule type" value="Genomic_DNA"/>
</dbReference>
<keyword evidence="9" id="KW-1185">Reference proteome</keyword>
<keyword evidence="4 6" id="KW-0460">Magnesium</keyword>
<dbReference type="PANTHER" id="PTHR35201:SF4">
    <property type="entry name" value="BETA-PINACENE SYNTHASE-RELATED"/>
    <property type="match status" value="1"/>
</dbReference>
<dbReference type="Proteomes" id="UP001175226">
    <property type="component" value="Unassembled WGS sequence"/>
</dbReference>
<dbReference type="AlphaFoldDB" id="A0AA39MJP7"/>
<dbReference type="GO" id="GO:0010333">
    <property type="term" value="F:terpene synthase activity"/>
    <property type="evidence" value="ECO:0007669"/>
    <property type="project" value="InterPro"/>
</dbReference>
<gene>
    <name evidence="8" type="ORF">EV421DRAFT_1739100</name>
</gene>
<dbReference type="Gene3D" id="1.10.600.10">
    <property type="entry name" value="Farnesyl Diphosphate Synthase"/>
    <property type="match status" value="1"/>
</dbReference>
<feature type="chain" id="PRO_5041204119" description="Terpene synthase" evidence="7">
    <location>
        <begin position="17"/>
        <end position="318"/>
    </location>
</feature>
<comment type="caution">
    <text evidence="8">The sequence shown here is derived from an EMBL/GenBank/DDBJ whole genome shotgun (WGS) entry which is preliminary data.</text>
</comment>
<dbReference type="EC" id="4.2.3.-" evidence="6"/>
<organism evidence="8 9">
    <name type="scientific">Armillaria borealis</name>
    <dbReference type="NCBI Taxonomy" id="47425"/>
    <lineage>
        <taxon>Eukaryota</taxon>
        <taxon>Fungi</taxon>
        <taxon>Dikarya</taxon>
        <taxon>Basidiomycota</taxon>
        <taxon>Agaricomycotina</taxon>
        <taxon>Agaricomycetes</taxon>
        <taxon>Agaricomycetidae</taxon>
        <taxon>Agaricales</taxon>
        <taxon>Marasmiineae</taxon>
        <taxon>Physalacriaceae</taxon>
        <taxon>Armillaria</taxon>
    </lineage>
</organism>
<accession>A0AA39MJP7</accession>
<keyword evidence="5 6" id="KW-0456">Lyase</keyword>
<dbReference type="InterPro" id="IPR034686">
    <property type="entry name" value="Terpene_cyclase-like_2"/>
</dbReference>
<reference evidence="8" key="1">
    <citation type="submission" date="2023-06" db="EMBL/GenBank/DDBJ databases">
        <authorList>
            <consortium name="Lawrence Berkeley National Laboratory"/>
            <person name="Ahrendt S."/>
            <person name="Sahu N."/>
            <person name="Indic B."/>
            <person name="Wong-Bajracharya J."/>
            <person name="Merenyi Z."/>
            <person name="Ke H.-M."/>
            <person name="Monk M."/>
            <person name="Kocsube S."/>
            <person name="Drula E."/>
            <person name="Lipzen A."/>
            <person name="Balint B."/>
            <person name="Henrissat B."/>
            <person name="Andreopoulos B."/>
            <person name="Martin F.M."/>
            <person name="Harder C.B."/>
            <person name="Rigling D."/>
            <person name="Ford K.L."/>
            <person name="Foster G.D."/>
            <person name="Pangilinan J."/>
            <person name="Papanicolaou A."/>
            <person name="Barry K."/>
            <person name="LaButti K."/>
            <person name="Viragh M."/>
            <person name="Koriabine M."/>
            <person name="Yan M."/>
            <person name="Riley R."/>
            <person name="Champramary S."/>
            <person name="Plett K.L."/>
            <person name="Tsai I.J."/>
            <person name="Slot J."/>
            <person name="Sipos G."/>
            <person name="Plett J."/>
            <person name="Nagy L.G."/>
            <person name="Grigoriev I.V."/>
        </authorList>
    </citation>
    <scope>NUCLEOTIDE SEQUENCE</scope>
    <source>
        <strain evidence="8">FPL87.14</strain>
    </source>
</reference>